<dbReference type="GO" id="GO:0004571">
    <property type="term" value="F:mannosyl-oligosaccharide 1,2-alpha-mannosidase activity"/>
    <property type="evidence" value="ECO:0007669"/>
    <property type="project" value="InterPro"/>
</dbReference>
<comment type="caution">
    <text evidence="5">The sequence shown here is derived from an EMBL/GenBank/DDBJ whole genome shotgun (WGS) entry which is preliminary data.</text>
</comment>
<evidence type="ECO:0000256" key="1">
    <source>
        <dbReference type="ARBA" id="ARBA00004240"/>
    </source>
</evidence>
<dbReference type="GO" id="GO:1904380">
    <property type="term" value="P:endoplasmic reticulum mannose trimming"/>
    <property type="evidence" value="ECO:0007669"/>
    <property type="project" value="InterPro"/>
</dbReference>
<dbReference type="EMBL" id="VXLC01000032">
    <property type="protein sequence ID" value="KAA8880658.1"/>
    <property type="molecule type" value="Genomic_DNA"/>
</dbReference>
<dbReference type="Pfam" id="PF01532">
    <property type="entry name" value="Glyco_hydro_47"/>
    <property type="match status" value="1"/>
</dbReference>
<dbReference type="InterPro" id="IPR036026">
    <property type="entry name" value="Seven-hairpin_glycosidases"/>
</dbReference>
<evidence type="ECO:0000256" key="2">
    <source>
        <dbReference type="ARBA" id="ARBA00007658"/>
    </source>
</evidence>
<dbReference type="PANTHER" id="PTHR45679:SF5">
    <property type="entry name" value="ER DEGRADATION-ENHANCING ALPHA-MANNOSIDASE-LIKE PROTEIN 1"/>
    <property type="match status" value="1"/>
</dbReference>
<dbReference type="PRINTS" id="PR00747">
    <property type="entry name" value="GLYHDRLASE47"/>
</dbReference>
<dbReference type="InterPro" id="IPR006311">
    <property type="entry name" value="TAT_signal"/>
</dbReference>
<dbReference type="PROSITE" id="PS51318">
    <property type="entry name" value="TAT"/>
    <property type="match status" value="1"/>
</dbReference>
<dbReference type="GO" id="GO:0005509">
    <property type="term" value="F:calcium ion binding"/>
    <property type="evidence" value="ECO:0007669"/>
    <property type="project" value="InterPro"/>
</dbReference>
<proteinExistence type="inferred from homology"/>
<dbReference type="InterPro" id="IPR012341">
    <property type="entry name" value="6hp_glycosidase-like_sf"/>
</dbReference>
<dbReference type="Gene3D" id="1.50.10.10">
    <property type="match status" value="1"/>
</dbReference>
<dbReference type="PANTHER" id="PTHR45679">
    <property type="entry name" value="ER DEGRADATION-ENHANCING ALPHA-MANNOSIDASE-LIKE PROTEIN 2"/>
    <property type="match status" value="1"/>
</dbReference>
<dbReference type="OrthoDB" id="1110235at2"/>
<keyword evidence="3" id="KW-0256">Endoplasmic reticulum</keyword>
<dbReference type="AlphaFoldDB" id="A0A5N0DU90"/>
<evidence type="ECO:0000256" key="4">
    <source>
        <dbReference type="ARBA" id="ARBA00023180"/>
    </source>
</evidence>
<gene>
    <name evidence="5" type="ORF">F3087_40685</name>
</gene>
<evidence type="ECO:0000256" key="3">
    <source>
        <dbReference type="ARBA" id="ARBA00022824"/>
    </source>
</evidence>
<accession>A0A5N0DU90</accession>
<dbReference type="Proteomes" id="UP000323876">
    <property type="component" value="Unassembled WGS sequence"/>
</dbReference>
<dbReference type="InterPro" id="IPR001382">
    <property type="entry name" value="Glyco_hydro_47"/>
</dbReference>
<protein>
    <recommendedName>
        <fullName evidence="7">Glycoside hydrolase family 47 protein</fullName>
    </recommendedName>
</protein>
<reference evidence="5 6" key="1">
    <citation type="submission" date="2019-09" db="EMBL/GenBank/DDBJ databases">
        <authorList>
            <person name="Wang X."/>
        </authorList>
    </citation>
    <scope>NUCLEOTIDE SEQUENCE [LARGE SCALE GENOMIC DNA]</scope>
    <source>
        <strain evidence="5 6">CICC 11023</strain>
    </source>
</reference>
<sequence length="484" mass="54109">MRTAASPTQLSRRRAMAWLAAGVPIAAVLAPPVHAVPVSGLGAPHVAATARVGPPEPEKAEAIRAEFLHAWNGYKRLAWGHDEVLPVSGGYAEFFADEHPVGLSIIEALDTLYVMGLDDEVALSTAWLEQNLDFDIDADFFVFESIIRLVGGLLAGYFATGSQRMLDAVRDLADRLLPAFTLSPTGIPYSFVNLRTGKVSGDTGSLAGIGTNILEFGVLSELTGDPKYYRAAKRSYQAVIDRRSGLDLLGTSINIETGEWTDTTSTAPEPPVDSFYEYLWGAWAMFGDPDCLAWFWIFDAAIRRSQVERINGSLWFRNVDMHTGELRNRRQSELAVSVFCPSDDTLLAADYFRSWTAVLDAYAIIPNTIDYLDLTVLDPANHLFPEYANCAYDLYRHTGDPYYRDAAWRYFQNLNTYHRVPNGYTIVTDMTQQPMVRGDRCPAYLFAENFKWLYLTFSGTPRFDYDTGYLSTEGKILRGLRKQQ</sequence>
<evidence type="ECO:0008006" key="7">
    <source>
        <dbReference type="Google" id="ProtNLM"/>
    </source>
</evidence>
<dbReference type="GO" id="GO:0016020">
    <property type="term" value="C:membrane"/>
    <property type="evidence" value="ECO:0007669"/>
    <property type="project" value="InterPro"/>
</dbReference>
<keyword evidence="4" id="KW-0325">Glycoprotein</keyword>
<evidence type="ECO:0000313" key="6">
    <source>
        <dbReference type="Proteomes" id="UP000323876"/>
    </source>
</evidence>
<dbReference type="InterPro" id="IPR044674">
    <property type="entry name" value="EDEM1/2/3"/>
</dbReference>
<comment type="subcellular location">
    <subcellularLocation>
        <location evidence="1">Endoplasmic reticulum</location>
    </subcellularLocation>
</comment>
<dbReference type="GO" id="GO:0005975">
    <property type="term" value="P:carbohydrate metabolic process"/>
    <property type="evidence" value="ECO:0007669"/>
    <property type="project" value="InterPro"/>
</dbReference>
<comment type="similarity">
    <text evidence="2">Belongs to the glycosyl hydrolase 47 family.</text>
</comment>
<organism evidence="5 6">
    <name type="scientific">Nocardia colli</name>
    <dbReference type="NCBI Taxonomy" id="2545717"/>
    <lineage>
        <taxon>Bacteria</taxon>
        <taxon>Bacillati</taxon>
        <taxon>Actinomycetota</taxon>
        <taxon>Actinomycetes</taxon>
        <taxon>Mycobacteriales</taxon>
        <taxon>Nocardiaceae</taxon>
        <taxon>Nocardia</taxon>
    </lineage>
</organism>
<name>A0A5N0DU90_9NOCA</name>
<dbReference type="SUPFAM" id="SSF48225">
    <property type="entry name" value="Seven-hairpin glycosidases"/>
    <property type="match status" value="1"/>
</dbReference>
<evidence type="ECO:0000313" key="5">
    <source>
        <dbReference type="EMBL" id="KAA8880658.1"/>
    </source>
</evidence>
<keyword evidence="6" id="KW-1185">Reference proteome</keyword>